<feature type="region of interest" description="Disordered" evidence="1">
    <location>
        <begin position="499"/>
        <end position="528"/>
    </location>
</feature>
<proteinExistence type="predicted"/>
<feature type="region of interest" description="Disordered" evidence="1">
    <location>
        <begin position="407"/>
        <end position="463"/>
    </location>
</feature>
<dbReference type="Pfam" id="PF15232">
    <property type="entry name" value="DUF4585"/>
    <property type="match status" value="1"/>
</dbReference>
<accession>W5N489</accession>
<evidence type="ECO:0000313" key="3">
    <source>
        <dbReference type="Ensembl" id="ENSLOCP00000015448.1"/>
    </source>
</evidence>
<feature type="compositionally biased region" description="Polar residues" evidence="1">
    <location>
        <begin position="60"/>
        <end position="72"/>
    </location>
</feature>
<feature type="region of interest" description="Disordered" evidence="1">
    <location>
        <begin position="191"/>
        <end position="234"/>
    </location>
</feature>
<keyword evidence="4" id="KW-1185">Reference proteome</keyword>
<protein>
    <submittedName>
        <fullName evidence="3">Spermatogenesis-associated protein 24-like</fullName>
    </submittedName>
</protein>
<feature type="compositionally biased region" description="Polar residues" evidence="1">
    <location>
        <begin position="812"/>
        <end position="827"/>
    </location>
</feature>
<sequence length="969" mass="106004">TCKEQQVQLSLTAKNRKGPASSSTVLTDREPLLGMPGRCCSECPFSPQRQKPKEQPGSARKQSSHSPSAATHQTRDCASEASSMGSELDEADNEVKWFTDLAFKSLSSPQVDYLDIYNSSYRSSANASRPSTGESCGANVWSAYADLRGSSRTDGNDVIAPDSKEPAEQFEMGNFECEDVALESKDELKRGKRTVPKRQIQLKRRDTSESRASESSESECKPTHRSSERRTQDILLRQHSTPAAIQDGYHKTEDVTIRQDNKKKLQKSVSLDETSSKTKFASCLIKNVLSKKMLYEHKLKQLQSSGVKSDCSLSSEELSLEPLLPGKLELSNQNVTDTSNIILNTTVSAKTHQKPCCKYSFNAFENCVEGAANTKSSNGKQGKRSELVIPCEKRKACTDEGIMKDEAEHNASDNPGQQWRDSASSSTTGRVDVISTARPTRSKSGRTDKEEQHPVNTEKCQQQDPRAIFKSEAPEITLKPNTNDKVWTTLRVACLSPDKETGKVGNGESLRPVSTPGVDQEKNKESDLVETTSYNKGKTLIHKVRDVRKLVKNTYNLSFKAPAAPPQEKGGENNMCVSSGANQGKRFYFRESQDHREREISTLLVLKDGPEETPAAGCLPSSSSHSVSMILKEKGFQADIGVCETSSEDSNSAPKHVNTLEVPLQTCVLKSTGLESGRMETPAEADLPLPQSQTPADLLPPECQAAASDASKEQLTDECSHKSTQDSILQPESRSYGEFSQDLYASDDPPSYDERESFSRLLATDLPPGKPDKYCPAPPKCSCSVATQKSPAPLPSPPAPSPASAWCDSETPESQQAMTSQTQRTDTSALNHPAFPLQAGQMNPRGFLSPFAAECGSEGLPYPGNVASSAVPCFQYNQSPRKVLLDPETGKYFYIDMPVQPLRKMLYDPETGQYVEVLIPQQALSHSGVYQNPASPYSSFMNPGMYSSPYMPYSGLPMPSHPALPPGHP</sequence>
<dbReference type="Ensembl" id="ENSLOCT00000015477.1">
    <property type="protein sequence ID" value="ENSLOCP00000015448.1"/>
    <property type="gene ID" value="ENSLOCG00000012544.1"/>
</dbReference>
<dbReference type="GeneTree" id="ENSGT00940000168499"/>
<feature type="domain" description="DUF4585" evidence="2">
    <location>
        <begin position="875"/>
        <end position="947"/>
    </location>
</feature>
<evidence type="ECO:0000313" key="4">
    <source>
        <dbReference type="Proteomes" id="UP000018468"/>
    </source>
</evidence>
<feature type="compositionally biased region" description="Basic and acidic residues" evidence="1">
    <location>
        <begin position="203"/>
        <end position="232"/>
    </location>
</feature>
<feature type="region of interest" description="Disordered" evidence="1">
    <location>
        <begin position="1"/>
        <end position="90"/>
    </location>
</feature>
<feature type="compositionally biased region" description="Polar residues" evidence="1">
    <location>
        <begin position="454"/>
        <end position="463"/>
    </location>
</feature>
<dbReference type="Proteomes" id="UP000018468">
    <property type="component" value="Linkage group LG6"/>
</dbReference>
<dbReference type="PANTHER" id="PTHR33775">
    <property type="entry name" value="CARDIAC-ENRICHED FHL2-INTERACTING PROTEIN-RELATED"/>
    <property type="match status" value="1"/>
</dbReference>
<dbReference type="Bgee" id="ENSLOCG00000012544">
    <property type="expression patterns" value="Expressed in muscle tissue and 8 other cell types or tissues"/>
</dbReference>
<dbReference type="PANTHER" id="PTHR33775:SF1">
    <property type="entry name" value="PROLINE-RICH BASIC PROTEIN 1"/>
    <property type="match status" value="1"/>
</dbReference>
<dbReference type="HOGENOM" id="CLU_306026_0_0_1"/>
<feature type="compositionally biased region" description="Basic residues" evidence="1">
    <location>
        <begin position="191"/>
        <end position="202"/>
    </location>
</feature>
<feature type="region of interest" description="Disordered" evidence="1">
    <location>
        <begin position="677"/>
        <end position="733"/>
    </location>
</feature>
<dbReference type="InterPro" id="IPR027838">
    <property type="entry name" value="DUF4585"/>
</dbReference>
<feature type="compositionally biased region" description="Pro residues" evidence="1">
    <location>
        <begin position="792"/>
        <end position="801"/>
    </location>
</feature>
<evidence type="ECO:0000256" key="1">
    <source>
        <dbReference type="SAM" id="MobiDB-lite"/>
    </source>
</evidence>
<reference evidence="4" key="1">
    <citation type="submission" date="2011-12" db="EMBL/GenBank/DDBJ databases">
        <title>The Draft Genome of Lepisosteus oculatus.</title>
        <authorList>
            <consortium name="The Broad Institute Genome Assembly &amp; Analysis Group"/>
            <consortium name="Computational R&amp;D Group"/>
            <consortium name="and Sequencing Platform"/>
            <person name="Di Palma F."/>
            <person name="Alfoldi J."/>
            <person name="Johnson J."/>
            <person name="Berlin A."/>
            <person name="Gnerre S."/>
            <person name="Jaffe D."/>
            <person name="MacCallum I."/>
            <person name="Young S."/>
            <person name="Walker B.J."/>
            <person name="Lander E.S."/>
            <person name="Lindblad-Toh K."/>
        </authorList>
    </citation>
    <scope>NUCLEOTIDE SEQUENCE [LARGE SCALE GENOMIC DNA]</scope>
</reference>
<feature type="compositionally biased region" description="Polar residues" evidence="1">
    <location>
        <begin position="1"/>
        <end position="13"/>
    </location>
</feature>
<feature type="region of interest" description="Disordered" evidence="1">
    <location>
        <begin position="786"/>
        <end position="827"/>
    </location>
</feature>
<dbReference type="OMA" id="CQYVEVL"/>
<dbReference type="EMBL" id="AHAT01005569">
    <property type="status" value="NOT_ANNOTATED_CDS"/>
    <property type="molecule type" value="Genomic_DNA"/>
</dbReference>
<feature type="compositionally biased region" description="Basic and acidic residues" evidence="1">
    <location>
        <begin position="710"/>
        <end position="724"/>
    </location>
</feature>
<evidence type="ECO:0000259" key="2">
    <source>
        <dbReference type="Pfam" id="PF15232"/>
    </source>
</evidence>
<dbReference type="GO" id="GO:0005654">
    <property type="term" value="C:nucleoplasm"/>
    <property type="evidence" value="ECO:0000318"/>
    <property type="project" value="GO_Central"/>
</dbReference>
<feature type="compositionally biased region" description="Polar residues" evidence="1">
    <location>
        <begin position="412"/>
        <end position="429"/>
    </location>
</feature>
<dbReference type="AlphaFoldDB" id="W5N489"/>
<name>W5N489_LEPOC</name>
<dbReference type="InterPro" id="IPR052303">
    <property type="entry name" value="CEFIP"/>
</dbReference>
<reference evidence="3" key="3">
    <citation type="submission" date="2025-09" db="UniProtKB">
        <authorList>
            <consortium name="Ensembl"/>
        </authorList>
    </citation>
    <scope>IDENTIFICATION</scope>
</reference>
<dbReference type="eggNOG" id="ENOG502QQF3">
    <property type="taxonomic scope" value="Eukaryota"/>
</dbReference>
<organism evidence="3 4">
    <name type="scientific">Lepisosteus oculatus</name>
    <name type="common">Spotted gar</name>
    <dbReference type="NCBI Taxonomy" id="7918"/>
    <lineage>
        <taxon>Eukaryota</taxon>
        <taxon>Metazoa</taxon>
        <taxon>Chordata</taxon>
        <taxon>Craniata</taxon>
        <taxon>Vertebrata</taxon>
        <taxon>Euteleostomi</taxon>
        <taxon>Actinopterygii</taxon>
        <taxon>Neopterygii</taxon>
        <taxon>Holostei</taxon>
        <taxon>Semionotiformes</taxon>
        <taxon>Lepisosteidae</taxon>
        <taxon>Lepisosteus</taxon>
    </lineage>
</organism>
<reference evidence="3" key="2">
    <citation type="submission" date="2025-08" db="UniProtKB">
        <authorList>
            <consortium name="Ensembl"/>
        </authorList>
    </citation>
    <scope>IDENTIFICATION</scope>
</reference>
<dbReference type="InParanoid" id="W5N489"/>